<name>A0A6G6CA75_CLAMG</name>
<gene>
    <name evidence="6" type="primary">il6</name>
</gene>
<evidence type="ECO:0000256" key="5">
    <source>
        <dbReference type="SAM" id="SignalP"/>
    </source>
</evidence>
<dbReference type="GO" id="GO:0006953">
    <property type="term" value="P:acute-phase response"/>
    <property type="evidence" value="ECO:0007669"/>
    <property type="project" value="UniProtKB-KW"/>
</dbReference>
<dbReference type="Gene3D" id="1.20.1250.10">
    <property type="match status" value="1"/>
</dbReference>
<reference evidence="6" key="1">
    <citation type="submission" date="2019-08" db="EMBL/GenBank/DDBJ databases">
        <title>Expression of pro-inflammatory cytokines under titanium dioxide nanoparticle exposure in Clarias magur.</title>
        <authorList>
            <person name="Khongmawloh E."/>
            <person name="Lanong A."/>
            <person name="Koner D."/>
            <person name="Hasan R."/>
            <person name="Saha N."/>
        </authorList>
    </citation>
    <scope>NUCLEOTIDE SEQUENCE</scope>
    <source>
        <tissue evidence="6">Liver</tissue>
    </source>
</reference>
<feature type="signal peptide" evidence="5">
    <location>
        <begin position="1"/>
        <end position="26"/>
    </location>
</feature>
<comment type="function">
    <text evidence="4">Cytokine with a wide variety of biological functions in immunity, tissue regeneration, and metabolism. Binds to IL6R, then the complex associates to the signaling subunit IL6ST/gp130 to trigger the intracellular IL6-signaling pathway. The interaction with the membrane-bound IL6R and IL6ST stimulates 'classic signaling', whereas the binding of IL6 and soluble IL6R to IL6ST stimulates 'trans-signaling'. Alternatively, 'cluster signaling' occurs when membrane-bound IL6:IL6R complexes on transmitter cells activate IL6ST receptors on neighboring receiver cells.</text>
</comment>
<accession>A0A6G6CA75</accession>
<dbReference type="GO" id="GO:0005138">
    <property type="term" value="F:interleukin-6 receptor binding"/>
    <property type="evidence" value="ECO:0007669"/>
    <property type="project" value="InterPro"/>
</dbReference>
<proteinExistence type="evidence at transcript level"/>
<dbReference type="SUPFAM" id="SSF47266">
    <property type="entry name" value="4-helical cytokines"/>
    <property type="match status" value="1"/>
</dbReference>
<evidence type="ECO:0000256" key="2">
    <source>
        <dbReference type="ARBA" id="ARBA00019464"/>
    </source>
</evidence>
<evidence type="ECO:0000256" key="1">
    <source>
        <dbReference type="ARBA" id="ARBA00007432"/>
    </source>
</evidence>
<protein>
    <recommendedName>
        <fullName evidence="2">Interleukin-6</fullName>
    </recommendedName>
</protein>
<keyword evidence="3" id="KW-0011">Acute phase</keyword>
<dbReference type="AlphaFoldDB" id="A0A6G6CA75"/>
<dbReference type="PANTHER" id="PTHR48494:SF1">
    <property type="entry name" value="INTERLEUKIN-6"/>
    <property type="match status" value="1"/>
</dbReference>
<organism evidence="6">
    <name type="scientific">Clarias magur</name>
    <name type="common">Asian catfish</name>
    <name type="synonym">Macropteronotus magur</name>
    <dbReference type="NCBI Taxonomy" id="1594786"/>
    <lineage>
        <taxon>Eukaryota</taxon>
        <taxon>Metazoa</taxon>
        <taxon>Chordata</taxon>
        <taxon>Craniata</taxon>
        <taxon>Vertebrata</taxon>
        <taxon>Euteleostomi</taxon>
        <taxon>Actinopterygii</taxon>
        <taxon>Neopterygii</taxon>
        <taxon>Teleostei</taxon>
        <taxon>Ostariophysi</taxon>
        <taxon>Siluriformes</taxon>
        <taxon>Clariidae</taxon>
        <taxon>Clarias</taxon>
    </lineage>
</organism>
<dbReference type="InterPro" id="IPR003574">
    <property type="entry name" value="IL-6-like"/>
</dbReference>
<dbReference type="GO" id="GO:0005615">
    <property type="term" value="C:extracellular space"/>
    <property type="evidence" value="ECO:0007669"/>
    <property type="project" value="InterPro"/>
</dbReference>
<evidence type="ECO:0000313" key="6">
    <source>
        <dbReference type="EMBL" id="QID88850.1"/>
    </source>
</evidence>
<evidence type="ECO:0000256" key="3">
    <source>
        <dbReference type="ARBA" id="ARBA00022486"/>
    </source>
</evidence>
<feature type="chain" id="PRO_5026146057" description="Interleukin-6" evidence="5">
    <location>
        <begin position="27"/>
        <end position="213"/>
    </location>
</feature>
<dbReference type="InterPro" id="IPR009079">
    <property type="entry name" value="4_helix_cytokine-like_core"/>
</dbReference>
<evidence type="ECO:0000256" key="4">
    <source>
        <dbReference type="ARBA" id="ARBA00023441"/>
    </source>
</evidence>
<comment type="similarity">
    <text evidence="1">Belongs to the IL-6 superfamily.</text>
</comment>
<dbReference type="PANTHER" id="PTHR48494">
    <property type="entry name" value="INTERLEUKIN-6"/>
    <property type="match status" value="1"/>
</dbReference>
<sequence>MPSLLHYPGLLLLALLPLASLGLYSGDTDFYETSGVELQKDALAPDHKLLSIARQMRKDIASVGEQLKRDFPICLEHLSKYETTLMSSTVGCQNTDSCSLYNILRICLGLRVYQAYLQVMMREPMMSARMMDVKVGTTILLHLIKETVKVYDRVRPTSLPEDSAWNRKITTHSILYNFKDFMADTSRAINYLMIRIKTKHIAREEGWLLKHKQ</sequence>
<dbReference type="EMBL" id="MN334768">
    <property type="protein sequence ID" value="QID88850.1"/>
    <property type="molecule type" value="mRNA"/>
</dbReference>
<keyword evidence="5" id="KW-0732">Signal</keyword>
<dbReference type="GO" id="GO:0030154">
    <property type="term" value="P:cell differentiation"/>
    <property type="evidence" value="ECO:0007669"/>
    <property type="project" value="InterPro"/>
</dbReference>